<dbReference type="GO" id="GO:0009007">
    <property type="term" value="F:site-specific DNA-methyltransferase (adenine-specific) activity"/>
    <property type="evidence" value="ECO:0007669"/>
    <property type="project" value="TreeGrafter"/>
</dbReference>
<feature type="domain" description="DNA methylase N-4/N-6" evidence="5">
    <location>
        <begin position="51"/>
        <end position="302"/>
    </location>
</feature>
<dbReference type="PROSITE" id="PS00092">
    <property type="entry name" value="N6_MTASE"/>
    <property type="match status" value="1"/>
</dbReference>
<organism evidence="6 7">
    <name type="scientific">Paracidovorax konjaci</name>
    <dbReference type="NCBI Taxonomy" id="32040"/>
    <lineage>
        <taxon>Bacteria</taxon>
        <taxon>Pseudomonadati</taxon>
        <taxon>Pseudomonadota</taxon>
        <taxon>Betaproteobacteria</taxon>
        <taxon>Burkholderiales</taxon>
        <taxon>Comamonadaceae</taxon>
        <taxon>Paracidovorax</taxon>
    </lineage>
</organism>
<evidence type="ECO:0000256" key="1">
    <source>
        <dbReference type="ARBA" id="ARBA00006594"/>
    </source>
</evidence>
<gene>
    <name evidence="6" type="ORF">SAMN04489710_11395</name>
</gene>
<proteinExistence type="inferred from homology"/>
<reference evidence="7" key="1">
    <citation type="submission" date="2016-10" db="EMBL/GenBank/DDBJ databases">
        <authorList>
            <person name="Varghese N."/>
            <person name="Submissions S."/>
        </authorList>
    </citation>
    <scope>NUCLEOTIDE SEQUENCE [LARGE SCALE GENOMIC DNA]</scope>
    <source>
        <strain evidence="7">DSM 7481</strain>
    </source>
</reference>
<dbReference type="PANTHER" id="PTHR13370">
    <property type="entry name" value="RNA METHYLASE-RELATED"/>
    <property type="match status" value="1"/>
</dbReference>
<dbReference type="GO" id="GO:0008170">
    <property type="term" value="F:N-methyltransferase activity"/>
    <property type="evidence" value="ECO:0007669"/>
    <property type="project" value="InterPro"/>
</dbReference>
<dbReference type="EMBL" id="FOMQ01000013">
    <property type="protein sequence ID" value="SFE07282.1"/>
    <property type="molecule type" value="Genomic_DNA"/>
</dbReference>
<accession>A0A1I1XJ02</accession>
<dbReference type="GO" id="GO:0003677">
    <property type="term" value="F:DNA binding"/>
    <property type="evidence" value="ECO:0007669"/>
    <property type="project" value="InterPro"/>
</dbReference>
<dbReference type="InterPro" id="IPR001091">
    <property type="entry name" value="RM_Methyltransferase"/>
</dbReference>
<evidence type="ECO:0000313" key="7">
    <source>
        <dbReference type="Proteomes" id="UP000199517"/>
    </source>
</evidence>
<sequence length="316" mass="34750">MAKTANKSVRSTTAVATSSAETFVSVKPAKGIEVILADALHWMAQRDENSIHAIVTDPPYALVEYEDRDLEKMRNGQGGVWRIPPSFDGSQRSPLPRFTVLTAKERERLNTFFKAFAFQAQRVLVPGGHLVIAANPLLSTTVFAACETSGFEKRGSLIRIVKTLRGGDRPKNAEEEFSDVSVMPRSSWEPWGLFRKPISESTVAENLRRWGTGGFRRISEDEPFRDVFECAPARAQERDLAPHPSIKPQKLMRYIVRGVLPLGKGIVYDPFTGSGSTLAAAAHHGIQAIGTERDPLYFDMATRAIPGLAALKASAT</sequence>
<dbReference type="AlphaFoldDB" id="A0A1I1XJ02"/>
<comment type="similarity">
    <text evidence="1 4">Belongs to the N(4)/N(6)-methyltransferase family.</text>
</comment>
<dbReference type="EC" id="2.1.1.-" evidence="4"/>
<dbReference type="InterPro" id="IPR029063">
    <property type="entry name" value="SAM-dependent_MTases_sf"/>
</dbReference>
<dbReference type="PANTHER" id="PTHR13370:SF3">
    <property type="entry name" value="TRNA (GUANINE(10)-N2)-METHYLTRANSFERASE HOMOLOG"/>
    <property type="match status" value="1"/>
</dbReference>
<name>A0A1I1XJ02_9BURK</name>
<evidence type="ECO:0000259" key="5">
    <source>
        <dbReference type="Pfam" id="PF01555"/>
    </source>
</evidence>
<dbReference type="GO" id="GO:0005737">
    <property type="term" value="C:cytoplasm"/>
    <property type="evidence" value="ECO:0007669"/>
    <property type="project" value="TreeGrafter"/>
</dbReference>
<evidence type="ECO:0000256" key="3">
    <source>
        <dbReference type="ARBA" id="ARBA00022679"/>
    </source>
</evidence>
<keyword evidence="3 6" id="KW-0808">Transferase</keyword>
<keyword evidence="2 6" id="KW-0489">Methyltransferase</keyword>
<protein>
    <recommendedName>
        <fullName evidence="4">Methyltransferase</fullName>
        <ecNumber evidence="4">2.1.1.-</ecNumber>
    </recommendedName>
</protein>
<dbReference type="Gene3D" id="3.40.50.150">
    <property type="entry name" value="Vaccinia Virus protein VP39"/>
    <property type="match status" value="1"/>
</dbReference>
<dbReference type="SUPFAM" id="SSF53335">
    <property type="entry name" value="S-adenosyl-L-methionine-dependent methyltransferases"/>
    <property type="match status" value="1"/>
</dbReference>
<dbReference type="InterPro" id="IPR002941">
    <property type="entry name" value="DNA_methylase_N4/N6"/>
</dbReference>
<dbReference type="Proteomes" id="UP000199517">
    <property type="component" value="Unassembled WGS sequence"/>
</dbReference>
<dbReference type="PRINTS" id="PR00508">
    <property type="entry name" value="S21N4MTFRASE"/>
</dbReference>
<dbReference type="Pfam" id="PF01555">
    <property type="entry name" value="N6_N4_Mtase"/>
    <property type="match status" value="1"/>
</dbReference>
<evidence type="ECO:0000313" key="6">
    <source>
        <dbReference type="EMBL" id="SFE07282.1"/>
    </source>
</evidence>
<keyword evidence="7" id="KW-1185">Reference proteome</keyword>
<dbReference type="GO" id="GO:0032259">
    <property type="term" value="P:methylation"/>
    <property type="evidence" value="ECO:0007669"/>
    <property type="project" value="UniProtKB-KW"/>
</dbReference>
<evidence type="ECO:0000256" key="4">
    <source>
        <dbReference type="RuleBase" id="RU362026"/>
    </source>
</evidence>
<dbReference type="InterPro" id="IPR002052">
    <property type="entry name" value="DNA_methylase_N6_adenine_CS"/>
</dbReference>
<dbReference type="STRING" id="32040.SAMN04489710_11395"/>
<evidence type="ECO:0000256" key="2">
    <source>
        <dbReference type="ARBA" id="ARBA00022603"/>
    </source>
</evidence>